<dbReference type="InterPro" id="IPR013766">
    <property type="entry name" value="Thioredoxin_domain"/>
</dbReference>
<dbReference type="SUPFAM" id="SSF52833">
    <property type="entry name" value="Thioredoxin-like"/>
    <property type="match status" value="1"/>
</dbReference>
<feature type="domain" description="Thioredoxin" evidence="1">
    <location>
        <begin position="24"/>
        <end position="131"/>
    </location>
</feature>
<dbReference type="PANTHER" id="PTHR45663:SF11">
    <property type="entry name" value="GEO12009P1"/>
    <property type="match status" value="1"/>
</dbReference>
<proteinExistence type="predicted"/>
<dbReference type="GO" id="GO:0005829">
    <property type="term" value="C:cytosol"/>
    <property type="evidence" value="ECO:0007669"/>
    <property type="project" value="TreeGrafter"/>
</dbReference>
<comment type="caution">
    <text evidence="2">The sequence shown here is derived from an EMBL/GenBank/DDBJ whole genome shotgun (WGS) entry which is preliminary data.</text>
</comment>
<organism evidence="2">
    <name type="scientific">Desulfacinum infernum</name>
    <dbReference type="NCBI Taxonomy" id="35837"/>
    <lineage>
        <taxon>Bacteria</taxon>
        <taxon>Pseudomonadati</taxon>
        <taxon>Thermodesulfobacteriota</taxon>
        <taxon>Syntrophobacteria</taxon>
        <taxon>Syntrophobacterales</taxon>
        <taxon>Syntrophobacteraceae</taxon>
        <taxon>Desulfacinum</taxon>
    </lineage>
</organism>
<dbReference type="PANTHER" id="PTHR45663">
    <property type="entry name" value="GEO12009P1"/>
    <property type="match status" value="1"/>
</dbReference>
<evidence type="ECO:0000259" key="1">
    <source>
        <dbReference type="PROSITE" id="PS51352"/>
    </source>
</evidence>
<accession>A0A831ZSP9</accession>
<dbReference type="Gene3D" id="3.40.30.10">
    <property type="entry name" value="Glutaredoxin"/>
    <property type="match status" value="1"/>
</dbReference>
<protein>
    <submittedName>
        <fullName evidence="2">Thioredoxin</fullName>
    </submittedName>
</protein>
<dbReference type="EMBL" id="DSTK01000034">
    <property type="protein sequence ID" value="HFK97859.1"/>
    <property type="molecule type" value="Genomic_DNA"/>
</dbReference>
<dbReference type="InterPro" id="IPR036249">
    <property type="entry name" value="Thioredoxin-like_sf"/>
</dbReference>
<dbReference type="AlphaFoldDB" id="A0A831ZSP9"/>
<sequence>MKKRGGFFPGVFGFVAAVVLVGVLSAGLAGAGESVPEIPVKGMVTMVDLGAHECIPCKMMEPVLKEVQKEYEGKAVVVFIDVWKDRQAAPKFGIRVIPTQIFYDKEGREVFRHEGFLDKKSIVHVFTKLGVQ</sequence>
<dbReference type="CDD" id="cd02947">
    <property type="entry name" value="TRX_family"/>
    <property type="match status" value="1"/>
</dbReference>
<reference evidence="2" key="1">
    <citation type="journal article" date="2020" name="mSystems">
        <title>Genome- and Community-Level Interaction Insights into Carbon Utilization and Element Cycling Functions of Hydrothermarchaeota in Hydrothermal Sediment.</title>
        <authorList>
            <person name="Zhou Z."/>
            <person name="Liu Y."/>
            <person name="Xu W."/>
            <person name="Pan J."/>
            <person name="Luo Z.H."/>
            <person name="Li M."/>
        </authorList>
    </citation>
    <scope>NUCLEOTIDE SEQUENCE [LARGE SCALE GENOMIC DNA]</scope>
    <source>
        <strain evidence="2">SpSt-456</strain>
    </source>
</reference>
<dbReference type="GO" id="GO:0045454">
    <property type="term" value="P:cell redox homeostasis"/>
    <property type="evidence" value="ECO:0007669"/>
    <property type="project" value="TreeGrafter"/>
</dbReference>
<gene>
    <name evidence="2" type="ORF">ENS06_11145</name>
</gene>
<evidence type="ECO:0000313" key="2">
    <source>
        <dbReference type="EMBL" id="HFK97859.1"/>
    </source>
</evidence>
<name>A0A831ZSP9_9BACT</name>
<dbReference type="Pfam" id="PF00085">
    <property type="entry name" value="Thioredoxin"/>
    <property type="match status" value="1"/>
</dbReference>
<dbReference type="GO" id="GO:0015035">
    <property type="term" value="F:protein-disulfide reductase activity"/>
    <property type="evidence" value="ECO:0007669"/>
    <property type="project" value="TreeGrafter"/>
</dbReference>
<dbReference type="PROSITE" id="PS51352">
    <property type="entry name" value="THIOREDOXIN_2"/>
    <property type="match status" value="1"/>
</dbReference>